<comment type="caution">
    <text evidence="3">The sequence shown here is derived from an EMBL/GenBank/DDBJ whole genome shotgun (WGS) entry which is preliminary data.</text>
</comment>
<dbReference type="Proteomes" id="UP000640786">
    <property type="component" value="Unassembled WGS sequence"/>
</dbReference>
<organism evidence="3 4">
    <name type="scientific">Psychrobacillus faecigallinarum</name>
    <dbReference type="NCBI Taxonomy" id="2762235"/>
    <lineage>
        <taxon>Bacteria</taxon>
        <taxon>Bacillati</taxon>
        <taxon>Bacillota</taxon>
        <taxon>Bacilli</taxon>
        <taxon>Bacillales</taxon>
        <taxon>Bacillaceae</taxon>
        <taxon>Psychrobacillus</taxon>
    </lineage>
</organism>
<evidence type="ECO:0000259" key="2">
    <source>
        <dbReference type="PROSITE" id="PS50801"/>
    </source>
</evidence>
<evidence type="ECO:0000313" key="3">
    <source>
        <dbReference type="EMBL" id="MBD7944364.1"/>
    </source>
</evidence>
<reference evidence="3 4" key="1">
    <citation type="submission" date="2020-08" db="EMBL/GenBank/DDBJ databases">
        <title>A Genomic Blueprint of the Chicken Gut Microbiome.</title>
        <authorList>
            <person name="Gilroy R."/>
            <person name="Ravi A."/>
            <person name="Getino M."/>
            <person name="Pursley I."/>
            <person name="Horton D.L."/>
            <person name="Alikhan N.-F."/>
            <person name="Baker D."/>
            <person name="Gharbi K."/>
            <person name="Hall N."/>
            <person name="Watson M."/>
            <person name="Adriaenssens E.M."/>
            <person name="Foster-Nyarko E."/>
            <person name="Jarju S."/>
            <person name="Secka A."/>
            <person name="Antonio M."/>
            <person name="Oren A."/>
            <person name="Chaudhuri R."/>
            <person name="La Ragione R.M."/>
            <person name="Hildebrand F."/>
            <person name="Pallen M.J."/>
        </authorList>
    </citation>
    <scope>NUCLEOTIDE SEQUENCE [LARGE SCALE GENOMIC DNA]</scope>
    <source>
        <strain evidence="3 4">Sa2BUA9</strain>
    </source>
</reference>
<dbReference type="InterPro" id="IPR051932">
    <property type="entry name" value="Bact_StressResp_Reg"/>
</dbReference>
<dbReference type="PROSITE" id="PS50801">
    <property type="entry name" value="STAS"/>
    <property type="match status" value="1"/>
</dbReference>
<dbReference type="InterPro" id="IPR002645">
    <property type="entry name" value="STAS_dom"/>
</dbReference>
<dbReference type="PANTHER" id="PTHR33745">
    <property type="entry name" value="RSBT ANTAGONIST PROTEIN RSBS-RELATED"/>
    <property type="match status" value="1"/>
</dbReference>
<dbReference type="RefSeq" id="WP_144536609.1">
    <property type="nucleotide sequence ID" value="NZ_JACSQO010000004.1"/>
</dbReference>
<dbReference type="PANTHER" id="PTHR33745:SF3">
    <property type="entry name" value="RSBT CO-ANTAGONIST PROTEIN RSBRC"/>
    <property type="match status" value="1"/>
</dbReference>
<keyword evidence="4" id="KW-1185">Reference proteome</keyword>
<accession>A0ABR8R990</accession>
<keyword evidence="1" id="KW-0597">Phosphoprotein</keyword>
<name>A0ABR8R990_9BACI</name>
<evidence type="ECO:0000313" key="4">
    <source>
        <dbReference type="Proteomes" id="UP000640786"/>
    </source>
</evidence>
<feature type="domain" description="STAS" evidence="2">
    <location>
        <begin position="158"/>
        <end position="270"/>
    </location>
</feature>
<dbReference type="InterPro" id="IPR036513">
    <property type="entry name" value="STAS_dom_sf"/>
</dbReference>
<evidence type="ECO:0000256" key="1">
    <source>
        <dbReference type="ARBA" id="ARBA00022553"/>
    </source>
</evidence>
<dbReference type="EMBL" id="JACSQO010000004">
    <property type="protein sequence ID" value="MBD7944364.1"/>
    <property type="molecule type" value="Genomic_DNA"/>
</dbReference>
<dbReference type="Pfam" id="PF01740">
    <property type="entry name" value="STAS"/>
    <property type="match status" value="1"/>
</dbReference>
<dbReference type="CDD" id="cd07041">
    <property type="entry name" value="STAS_RsbR_RsbS_like"/>
    <property type="match status" value="1"/>
</dbReference>
<protein>
    <submittedName>
        <fullName evidence="3">STAS domain-containing protein</fullName>
    </submittedName>
</protein>
<dbReference type="Gene3D" id="3.30.750.24">
    <property type="entry name" value="STAS domain"/>
    <property type="match status" value="1"/>
</dbReference>
<gene>
    <name evidence="3" type="ORF">H9650_09580</name>
</gene>
<sequence length="279" mass="32354">MEKLFLDERIIEYFKENKNRVQENLLSEAVNVRDKINDILRVGDIDLINNAHSLIKNIIEGNDEELDLFAKQEGIAWATHSLTLAFKLEWVQAIRRTVWAFIKEMNDLEDYWNMEDFFEIEKLLNNRIDNFLNAFFINYSTYKDALILSQRKVVENLSVPIIPITPSICILPLIGSVDTYRTAILEEKVLTEIGRLRIQTLIIDLSGIAEMENDVIEHLMKTLYGTAMMGCQTIITGLRPEVVRQMIRLGMMFDKDTKTYGTLQQALNEYLNIGEITLK</sequence>
<proteinExistence type="predicted"/>
<dbReference type="SUPFAM" id="SSF52091">
    <property type="entry name" value="SpoIIaa-like"/>
    <property type="match status" value="1"/>
</dbReference>